<gene>
    <name evidence="1" type="ORF">CDAR_229731</name>
</gene>
<sequence length="79" mass="8581">MFWRHISSISGIPITENAFGSVNSVCRGAISGSQDSSHVLVGRPSPINRKWRVGGVLQVTPTSPIFSENRLAMVEEQSI</sequence>
<dbReference type="Proteomes" id="UP001054837">
    <property type="component" value="Unassembled WGS sequence"/>
</dbReference>
<evidence type="ECO:0000313" key="1">
    <source>
        <dbReference type="EMBL" id="GIY02094.1"/>
    </source>
</evidence>
<protein>
    <submittedName>
        <fullName evidence="1">Uncharacterized protein</fullName>
    </submittedName>
</protein>
<name>A0AAV4Q0Y8_9ARAC</name>
<organism evidence="1 2">
    <name type="scientific">Caerostris darwini</name>
    <dbReference type="NCBI Taxonomy" id="1538125"/>
    <lineage>
        <taxon>Eukaryota</taxon>
        <taxon>Metazoa</taxon>
        <taxon>Ecdysozoa</taxon>
        <taxon>Arthropoda</taxon>
        <taxon>Chelicerata</taxon>
        <taxon>Arachnida</taxon>
        <taxon>Araneae</taxon>
        <taxon>Araneomorphae</taxon>
        <taxon>Entelegynae</taxon>
        <taxon>Araneoidea</taxon>
        <taxon>Araneidae</taxon>
        <taxon>Caerostris</taxon>
    </lineage>
</organism>
<dbReference type="AlphaFoldDB" id="A0AAV4Q0Y8"/>
<reference evidence="1 2" key="1">
    <citation type="submission" date="2021-06" db="EMBL/GenBank/DDBJ databases">
        <title>Caerostris darwini draft genome.</title>
        <authorList>
            <person name="Kono N."/>
            <person name="Arakawa K."/>
        </authorList>
    </citation>
    <scope>NUCLEOTIDE SEQUENCE [LARGE SCALE GENOMIC DNA]</scope>
</reference>
<dbReference type="EMBL" id="BPLQ01003643">
    <property type="protein sequence ID" value="GIY02094.1"/>
    <property type="molecule type" value="Genomic_DNA"/>
</dbReference>
<keyword evidence="2" id="KW-1185">Reference proteome</keyword>
<evidence type="ECO:0000313" key="2">
    <source>
        <dbReference type="Proteomes" id="UP001054837"/>
    </source>
</evidence>
<proteinExistence type="predicted"/>
<accession>A0AAV4Q0Y8</accession>
<comment type="caution">
    <text evidence="1">The sequence shown here is derived from an EMBL/GenBank/DDBJ whole genome shotgun (WGS) entry which is preliminary data.</text>
</comment>